<accession>A0ABX4YMF0</accession>
<evidence type="ECO:0000313" key="2">
    <source>
        <dbReference type="EMBL" id="PNV76379.1"/>
    </source>
</evidence>
<evidence type="ECO:0008006" key="4">
    <source>
        <dbReference type="Google" id="ProtNLM"/>
    </source>
</evidence>
<feature type="transmembrane region" description="Helical" evidence="1">
    <location>
        <begin position="15"/>
        <end position="33"/>
    </location>
</feature>
<sequence length="202" mass="22759">MKDLLFQRLSKQNRLLILGVGIVLIGVFFLPLWDITLDAPQYPEGLGMKIWINTVTGSTPYDLQNINLLNHYIGMREIISASIPELLFMPFVLGYLIFGAFVTFAVPRVGFAALGIINIILVGLVGLYDFWRWEYNYGHNLNPDAPIIVPGMAYQPPLLGCKQMLNITACSFPSYGGVILFSALLCLLIILWSERKRSLYEK</sequence>
<evidence type="ECO:0000256" key="1">
    <source>
        <dbReference type="SAM" id="Phobius"/>
    </source>
</evidence>
<keyword evidence="1" id="KW-0472">Membrane</keyword>
<keyword evidence="1" id="KW-0812">Transmembrane</keyword>
<protein>
    <recommendedName>
        <fullName evidence="4">Copper chaperone NosL</fullName>
    </recommendedName>
</protein>
<evidence type="ECO:0000313" key="3">
    <source>
        <dbReference type="Proteomes" id="UP000094669"/>
    </source>
</evidence>
<gene>
    <name evidence="2" type="ORF">BES34_001890</name>
</gene>
<feature type="transmembrane region" description="Helical" evidence="1">
    <location>
        <begin position="172"/>
        <end position="192"/>
    </location>
</feature>
<organism evidence="2 3">
    <name type="scientific">Leptospira inadai serovar Lyme</name>
    <dbReference type="NCBI Taxonomy" id="293084"/>
    <lineage>
        <taxon>Bacteria</taxon>
        <taxon>Pseudomonadati</taxon>
        <taxon>Spirochaetota</taxon>
        <taxon>Spirochaetia</taxon>
        <taxon>Leptospirales</taxon>
        <taxon>Leptospiraceae</taxon>
        <taxon>Leptospira</taxon>
    </lineage>
</organism>
<reference evidence="2" key="1">
    <citation type="submission" date="2018-01" db="EMBL/GenBank/DDBJ databases">
        <title>Genomic characterization of Leptospira inadai serogroup Lyme isolated from captured rat in Brazil and comparative analysis with human reference strain.</title>
        <authorList>
            <person name="Moreno L.Z."/>
            <person name="Loureiro A.P."/>
            <person name="Miraglia F."/>
            <person name="Kremer F.S."/>
            <person name="Eslabao M.R."/>
            <person name="Dellagostin O.A."/>
            <person name="Lilenbaum W."/>
            <person name="Moreno A.M."/>
        </authorList>
    </citation>
    <scope>NUCLEOTIDE SEQUENCE [LARGE SCALE GENOMIC DNA]</scope>
    <source>
        <strain evidence="2">M34/99</strain>
    </source>
</reference>
<dbReference type="RefSeq" id="WP_010418016.1">
    <property type="nucleotide sequence ID" value="NZ_MCRM02000002.1"/>
</dbReference>
<dbReference type="Proteomes" id="UP000094669">
    <property type="component" value="Unassembled WGS sequence"/>
</dbReference>
<keyword evidence="3" id="KW-1185">Reference proteome</keyword>
<name>A0ABX4YMF0_9LEPT</name>
<keyword evidence="1" id="KW-1133">Transmembrane helix</keyword>
<dbReference type="EMBL" id="MCRM02000002">
    <property type="protein sequence ID" value="PNV76379.1"/>
    <property type="molecule type" value="Genomic_DNA"/>
</dbReference>
<comment type="caution">
    <text evidence="2">The sequence shown here is derived from an EMBL/GenBank/DDBJ whole genome shotgun (WGS) entry which is preliminary data.</text>
</comment>
<feature type="transmembrane region" description="Helical" evidence="1">
    <location>
        <begin position="86"/>
        <end position="104"/>
    </location>
</feature>
<proteinExistence type="predicted"/>
<feature type="transmembrane region" description="Helical" evidence="1">
    <location>
        <begin position="111"/>
        <end position="131"/>
    </location>
</feature>